<dbReference type="GO" id="GO:0003723">
    <property type="term" value="F:RNA binding"/>
    <property type="evidence" value="ECO:0007669"/>
    <property type="project" value="UniProtKB-UniRule"/>
</dbReference>
<dbReference type="InterPro" id="IPR035926">
    <property type="entry name" value="NusB-like_sf"/>
</dbReference>
<dbReference type="AlphaFoldDB" id="A0A7W8TVZ9"/>
<dbReference type="InterPro" id="IPR049560">
    <property type="entry name" value="MeTrfase_RsmB-F_NOP2_cat"/>
</dbReference>
<keyword evidence="4 5" id="KW-0694">RNA-binding</keyword>
<dbReference type="GO" id="GO:0006355">
    <property type="term" value="P:regulation of DNA-templated transcription"/>
    <property type="evidence" value="ECO:0007669"/>
    <property type="project" value="InterPro"/>
</dbReference>
<comment type="caution">
    <text evidence="8">The sequence shown here is derived from an EMBL/GenBank/DDBJ whole genome shotgun (WGS) entry which is preliminary data.</text>
</comment>
<dbReference type="InterPro" id="IPR023267">
    <property type="entry name" value="RCMT"/>
</dbReference>
<keyword evidence="2 5" id="KW-0808">Transferase</keyword>
<dbReference type="RefSeq" id="WP_183666287.1">
    <property type="nucleotide sequence ID" value="NZ_BAAARH010000008.1"/>
</dbReference>
<feature type="binding site" evidence="5">
    <location>
        <position position="362"/>
    </location>
    <ligand>
        <name>S-adenosyl-L-methionine</name>
        <dbReference type="ChEBI" id="CHEBI:59789"/>
    </ligand>
</feature>
<feature type="active site" description="Nucleophile" evidence="5">
    <location>
        <position position="434"/>
    </location>
</feature>
<dbReference type="EMBL" id="JACHDR010000001">
    <property type="protein sequence ID" value="MBB5513839.1"/>
    <property type="molecule type" value="Genomic_DNA"/>
</dbReference>
<dbReference type="SUPFAM" id="SSF53335">
    <property type="entry name" value="S-adenosyl-L-methionine-dependent methyltransferases"/>
    <property type="match status" value="1"/>
</dbReference>
<dbReference type="PRINTS" id="PR02008">
    <property type="entry name" value="RCMTFAMILY"/>
</dbReference>
<organism evidence="8 9">
    <name type="scientific">Neomicrococcus aestuarii</name>
    <dbReference type="NCBI Taxonomy" id="556325"/>
    <lineage>
        <taxon>Bacteria</taxon>
        <taxon>Bacillati</taxon>
        <taxon>Actinomycetota</taxon>
        <taxon>Actinomycetes</taxon>
        <taxon>Micrococcales</taxon>
        <taxon>Micrococcaceae</taxon>
        <taxon>Neomicrococcus</taxon>
    </lineage>
</organism>
<feature type="binding site" evidence="5">
    <location>
        <begin position="310"/>
        <end position="316"/>
    </location>
    <ligand>
        <name>S-adenosyl-L-methionine</name>
        <dbReference type="ChEBI" id="CHEBI:59789"/>
    </ligand>
</feature>
<sequence length="521" mass="55975">MNYDGAARHSNSSRRDAAGRERNRGFGEKRQYSAAAPSQRKRSSDPARLTAFQVLRAVSGEDAYANLVLPRKIRENHLNKLDAGFATELTYGALREQGLYDAVLQTCVDRPLASLDAPVLDALRLGAHQLLSMRVPAHAALDEMVSLVRSQVGTGPSGLVNAVLRKVSLKSREEWVEQLTADISDDSQVMAITHSHPEWIVRAFRQSLVAHGRDVAELEELLEADNDAPVVNLVALPGIGDLGEVYELGGRKGKFVPGSAYYEAGDVGRINAVRAGTVRVQDAGSQAVARALAEVELPSGSSDSEWLDLCAGPGGKASLLAALAAQRDAFLTANEPQSHRADLVEDALNAVPQDAWQVTEMDGRDYGQGQTERLFDRIMVDAPCSGLGALRRRPEARWRKTLADVAELTTLQSGLLDSALKAVRVGGVVAYVTCSPHPAETVAIVEDAIKRNPQLRVLDTAAALNSVILTAPVAPGHQYSSAAASASEWSGNSIQLWPHANKTDAMFMTLLTIDEPTTSED</sequence>
<evidence type="ECO:0000256" key="6">
    <source>
        <dbReference type="SAM" id="MobiDB-lite"/>
    </source>
</evidence>
<dbReference type="GO" id="GO:0008173">
    <property type="term" value="F:RNA methyltransferase activity"/>
    <property type="evidence" value="ECO:0007669"/>
    <property type="project" value="InterPro"/>
</dbReference>
<evidence type="ECO:0000256" key="1">
    <source>
        <dbReference type="ARBA" id="ARBA00022603"/>
    </source>
</evidence>
<dbReference type="Gene3D" id="3.40.50.150">
    <property type="entry name" value="Vaccinia Virus protein VP39"/>
    <property type="match status" value="1"/>
</dbReference>
<feature type="compositionally biased region" description="Basic and acidic residues" evidence="6">
    <location>
        <begin position="13"/>
        <end position="31"/>
    </location>
</feature>
<dbReference type="InterPro" id="IPR029063">
    <property type="entry name" value="SAM-dependent_MTases_sf"/>
</dbReference>
<dbReference type="Pfam" id="PF01189">
    <property type="entry name" value="Methyltr_RsmB-F"/>
    <property type="match status" value="1"/>
</dbReference>
<feature type="binding site" evidence="5">
    <location>
        <position position="335"/>
    </location>
    <ligand>
        <name>S-adenosyl-L-methionine</name>
        <dbReference type="ChEBI" id="CHEBI:59789"/>
    </ligand>
</feature>
<evidence type="ECO:0000313" key="8">
    <source>
        <dbReference type="EMBL" id="MBB5513839.1"/>
    </source>
</evidence>
<dbReference type="Pfam" id="PF01029">
    <property type="entry name" value="NusB"/>
    <property type="match status" value="1"/>
</dbReference>
<protein>
    <submittedName>
        <fullName evidence="8">16S rRNA (Cytosine967-C5)-methyltransferase</fullName>
        <ecNumber evidence="8">2.1.1.176</ecNumber>
    </submittedName>
</protein>
<feature type="domain" description="SAM-dependent MTase RsmB/NOP-type" evidence="7">
    <location>
        <begin position="207"/>
        <end position="514"/>
    </location>
</feature>
<evidence type="ECO:0000256" key="5">
    <source>
        <dbReference type="PROSITE-ProRule" id="PRU01023"/>
    </source>
</evidence>
<dbReference type="Gene3D" id="1.10.940.10">
    <property type="entry name" value="NusB-like"/>
    <property type="match status" value="1"/>
</dbReference>
<evidence type="ECO:0000313" key="9">
    <source>
        <dbReference type="Proteomes" id="UP000580797"/>
    </source>
</evidence>
<dbReference type="PANTHER" id="PTHR22807">
    <property type="entry name" value="NOP2 YEAST -RELATED NOL1/NOP2/FMU SUN DOMAIN-CONTAINING"/>
    <property type="match status" value="1"/>
</dbReference>
<evidence type="ECO:0000259" key="7">
    <source>
        <dbReference type="PROSITE" id="PS51686"/>
    </source>
</evidence>
<feature type="binding site" evidence="5">
    <location>
        <position position="381"/>
    </location>
    <ligand>
        <name>S-adenosyl-L-methionine</name>
        <dbReference type="ChEBI" id="CHEBI:59789"/>
    </ligand>
</feature>
<reference evidence="8 9" key="1">
    <citation type="submission" date="2020-08" db="EMBL/GenBank/DDBJ databases">
        <title>Sequencing the genomes of 1000 actinobacteria strains.</title>
        <authorList>
            <person name="Klenk H.-P."/>
        </authorList>
    </citation>
    <scope>NUCLEOTIDE SEQUENCE [LARGE SCALE GENOMIC DNA]</scope>
    <source>
        <strain evidence="8 9">DSM 105783</strain>
    </source>
</reference>
<evidence type="ECO:0000256" key="4">
    <source>
        <dbReference type="ARBA" id="ARBA00022884"/>
    </source>
</evidence>
<keyword evidence="3 5" id="KW-0949">S-adenosyl-L-methionine</keyword>
<name>A0A7W8TVZ9_9MICC</name>
<dbReference type="SUPFAM" id="SSF48013">
    <property type="entry name" value="NusB-like"/>
    <property type="match status" value="1"/>
</dbReference>
<dbReference type="PROSITE" id="PS51686">
    <property type="entry name" value="SAM_MT_RSMB_NOP"/>
    <property type="match status" value="1"/>
</dbReference>
<dbReference type="PANTHER" id="PTHR22807:SF53">
    <property type="entry name" value="RIBOSOMAL RNA SMALL SUBUNIT METHYLTRANSFERASE B-RELATED"/>
    <property type="match status" value="1"/>
</dbReference>
<feature type="region of interest" description="Disordered" evidence="6">
    <location>
        <begin position="1"/>
        <end position="46"/>
    </location>
</feature>
<proteinExistence type="inferred from homology"/>
<evidence type="ECO:0000256" key="2">
    <source>
        <dbReference type="ARBA" id="ARBA00022679"/>
    </source>
</evidence>
<dbReference type="EC" id="2.1.1.176" evidence="8"/>
<gene>
    <name evidence="8" type="ORF">HD598_002526</name>
</gene>
<dbReference type="Proteomes" id="UP000580797">
    <property type="component" value="Unassembled WGS sequence"/>
</dbReference>
<accession>A0A7W8TVZ9</accession>
<dbReference type="InterPro" id="IPR001678">
    <property type="entry name" value="MeTrfase_RsmB-F_NOP2_dom"/>
</dbReference>
<dbReference type="GO" id="GO:0001510">
    <property type="term" value="P:RNA methylation"/>
    <property type="evidence" value="ECO:0007669"/>
    <property type="project" value="InterPro"/>
</dbReference>
<dbReference type="InterPro" id="IPR006027">
    <property type="entry name" value="NusB_RsmB_TIM44"/>
</dbReference>
<evidence type="ECO:0000256" key="3">
    <source>
        <dbReference type="ARBA" id="ARBA00022691"/>
    </source>
</evidence>
<comment type="similarity">
    <text evidence="5">Belongs to the class I-like SAM-binding methyltransferase superfamily. RsmB/NOP family.</text>
</comment>
<keyword evidence="1 5" id="KW-0489">Methyltransferase</keyword>